<sequence length="139" mass="16025">MLADVDKDLDECYAEIRHLQSRIVSIQNQSQHLKDYKACLHFLRSPICKLPNETVLRIFDYASDMNDLTSKRVQKMPALAISSVCSHWRNLARSCPKLWSRIQITMWSTPRHLSGLPILDLYLISSQQAPLIIEFLGTI</sequence>
<accession>A0A6A4I3K5</accession>
<dbReference type="SUPFAM" id="SSF81383">
    <property type="entry name" value="F-box domain"/>
    <property type="match status" value="1"/>
</dbReference>
<evidence type="ECO:0000259" key="1">
    <source>
        <dbReference type="Pfam" id="PF12937"/>
    </source>
</evidence>
<dbReference type="AlphaFoldDB" id="A0A6A4I3K5"/>
<dbReference type="EMBL" id="ML769416">
    <property type="protein sequence ID" value="KAE9404510.1"/>
    <property type="molecule type" value="Genomic_DNA"/>
</dbReference>
<dbReference type="Pfam" id="PF12937">
    <property type="entry name" value="F-box-like"/>
    <property type="match status" value="1"/>
</dbReference>
<keyword evidence="3" id="KW-1185">Reference proteome</keyword>
<feature type="domain" description="F-box" evidence="1">
    <location>
        <begin position="47"/>
        <end position="102"/>
    </location>
</feature>
<feature type="non-terminal residue" evidence="2">
    <location>
        <position position="139"/>
    </location>
</feature>
<dbReference type="Proteomes" id="UP000799118">
    <property type="component" value="Unassembled WGS sequence"/>
</dbReference>
<gene>
    <name evidence="2" type="ORF">BT96DRAFT_813507</name>
</gene>
<evidence type="ECO:0000313" key="3">
    <source>
        <dbReference type="Proteomes" id="UP000799118"/>
    </source>
</evidence>
<dbReference type="Gene3D" id="1.20.1280.50">
    <property type="match status" value="1"/>
</dbReference>
<dbReference type="InterPro" id="IPR036047">
    <property type="entry name" value="F-box-like_dom_sf"/>
</dbReference>
<dbReference type="OrthoDB" id="3024433at2759"/>
<protein>
    <recommendedName>
        <fullName evidence="1">F-box domain-containing protein</fullName>
    </recommendedName>
</protein>
<organism evidence="2 3">
    <name type="scientific">Gymnopus androsaceus JB14</name>
    <dbReference type="NCBI Taxonomy" id="1447944"/>
    <lineage>
        <taxon>Eukaryota</taxon>
        <taxon>Fungi</taxon>
        <taxon>Dikarya</taxon>
        <taxon>Basidiomycota</taxon>
        <taxon>Agaricomycotina</taxon>
        <taxon>Agaricomycetes</taxon>
        <taxon>Agaricomycetidae</taxon>
        <taxon>Agaricales</taxon>
        <taxon>Marasmiineae</taxon>
        <taxon>Omphalotaceae</taxon>
        <taxon>Gymnopus</taxon>
    </lineage>
</organism>
<dbReference type="InterPro" id="IPR001810">
    <property type="entry name" value="F-box_dom"/>
</dbReference>
<evidence type="ECO:0000313" key="2">
    <source>
        <dbReference type="EMBL" id="KAE9404510.1"/>
    </source>
</evidence>
<name>A0A6A4I3K5_9AGAR</name>
<reference evidence="2" key="1">
    <citation type="journal article" date="2019" name="Environ. Microbiol.">
        <title>Fungal ecological strategies reflected in gene transcription - a case study of two litter decomposers.</title>
        <authorList>
            <person name="Barbi F."/>
            <person name="Kohler A."/>
            <person name="Barry K."/>
            <person name="Baskaran P."/>
            <person name="Daum C."/>
            <person name="Fauchery L."/>
            <person name="Ihrmark K."/>
            <person name="Kuo A."/>
            <person name="LaButti K."/>
            <person name="Lipzen A."/>
            <person name="Morin E."/>
            <person name="Grigoriev I.V."/>
            <person name="Henrissat B."/>
            <person name="Lindahl B."/>
            <person name="Martin F."/>
        </authorList>
    </citation>
    <scope>NUCLEOTIDE SEQUENCE</scope>
    <source>
        <strain evidence="2">JB14</strain>
    </source>
</reference>
<proteinExistence type="predicted"/>